<feature type="region of interest" description="Disordered" evidence="1">
    <location>
        <begin position="1"/>
        <end position="54"/>
    </location>
</feature>
<feature type="compositionally biased region" description="Low complexity" evidence="1">
    <location>
        <begin position="196"/>
        <end position="207"/>
    </location>
</feature>
<evidence type="ECO:0000256" key="1">
    <source>
        <dbReference type="SAM" id="MobiDB-lite"/>
    </source>
</evidence>
<sequence>MGKLTVVHKGKSAGGATANTYALPGFTPDKRMRGTSSAEWAPSNASASTHPPVASTDLGMPPPAHQVQAVSVIKSAPQKKSGIVRQNREILRDRVLHILAHGPVDELELVERLKSPSSALQETLSTLARKIDGSWSLLPEQFKYVQIESWPQYDARSRETVVENALAAFDLLGLPADSSERLQVLQIQKRMANVAATPAPSSNASASLTPMKSQSNATSTNLPTSTPIPKKKHVRAVIAPTLANRLKPDASKGARRSLVVPATASSILAASADTVAGAAADGGGSAHVIPLADTSTRGPPRSAGRPSLPVQSAVQTLKGSHIEDSGDLHRAVPESAGPWSQAGKSSNEQRRQPIVSSSAPATAIVESSDGHHLPQNRTSGDHSRRSRPRGMSDSNQPASRIDAESRQPQWPVEANRYDRSRSRSNSRNQNASPFGAIAAAVEGAHAGRDKKLQHVPVRSRPLKAEDIDFPLAAHPARKTSAETAVAVSRIQEKLAHGMTEARVSGGTSFRQVDANVGALANEREALNASRHWRGPSLSPMDDLGEQRSPSPVPKVKRVETLSELKQLQEQLTTAYTEYSQLRVKIDAYSAEFAPLAAKLDDARAACSKSVRRALDERKTSEVDREEGEEVPGDAPIELAMATDPTTEKCTSDGSRLYWAETSSGTGWLADSADAVVVEPGIKVASQPSRVRSLLSEESCVLRVSQEIIGRYEEMGASDVRRSVKRYLHLHALVEQMGLEVSQAHERISNALFSQFDALRDDLGDDMVDAEIDAVEDLCTSSDFVSRKLTIDAYRPDLAGTEGDAVPTV</sequence>
<dbReference type="AlphaFoldDB" id="A0A9W8BFQ1"/>
<dbReference type="Gene3D" id="1.10.10.2670">
    <property type="entry name" value="E3 ubiquitin-protein ligase"/>
    <property type="match status" value="1"/>
</dbReference>
<evidence type="ECO:0000259" key="2">
    <source>
        <dbReference type="Pfam" id="PF10390"/>
    </source>
</evidence>
<dbReference type="Pfam" id="PF10390">
    <property type="entry name" value="ELL"/>
    <property type="match status" value="1"/>
</dbReference>
<feature type="compositionally biased region" description="Polar residues" evidence="1">
    <location>
        <begin position="208"/>
        <end position="227"/>
    </location>
</feature>
<feature type="region of interest" description="Disordered" evidence="1">
    <location>
        <begin position="289"/>
        <end position="433"/>
    </location>
</feature>
<feature type="region of interest" description="Disordered" evidence="1">
    <location>
        <begin position="532"/>
        <end position="554"/>
    </location>
</feature>
<name>A0A9W8BFQ1_9FUNG</name>
<dbReference type="EMBL" id="JANBQF010000553">
    <property type="protein sequence ID" value="KAJ2000300.1"/>
    <property type="molecule type" value="Genomic_DNA"/>
</dbReference>
<feature type="domain" description="RNA polymerase II elongation factor ELL N-terminal" evidence="2">
    <location>
        <begin position="67"/>
        <end position="161"/>
    </location>
</feature>
<evidence type="ECO:0000313" key="3">
    <source>
        <dbReference type="EMBL" id="KAJ2000300.1"/>
    </source>
</evidence>
<protein>
    <recommendedName>
        <fullName evidence="2">RNA polymerase II elongation factor ELL N-terminal domain-containing protein</fullName>
    </recommendedName>
</protein>
<feature type="compositionally biased region" description="Polar residues" evidence="1">
    <location>
        <begin position="309"/>
        <end position="318"/>
    </location>
</feature>
<gene>
    <name evidence="3" type="ORF">H4R26_004678</name>
</gene>
<feature type="compositionally biased region" description="Low complexity" evidence="1">
    <location>
        <begin position="423"/>
        <end position="433"/>
    </location>
</feature>
<dbReference type="InterPro" id="IPR036390">
    <property type="entry name" value="WH_DNA-bd_sf"/>
</dbReference>
<reference evidence="3" key="1">
    <citation type="submission" date="2022-07" db="EMBL/GenBank/DDBJ databases">
        <title>Phylogenomic reconstructions and comparative analyses of Kickxellomycotina fungi.</title>
        <authorList>
            <person name="Reynolds N.K."/>
            <person name="Stajich J.E."/>
            <person name="Barry K."/>
            <person name="Grigoriev I.V."/>
            <person name="Crous P."/>
            <person name="Smith M.E."/>
        </authorList>
    </citation>
    <scope>NUCLEOTIDE SEQUENCE</scope>
    <source>
        <strain evidence="3">IMI 214461</strain>
    </source>
</reference>
<keyword evidence="4" id="KW-1185">Reference proteome</keyword>
<evidence type="ECO:0000313" key="4">
    <source>
        <dbReference type="Proteomes" id="UP001150907"/>
    </source>
</evidence>
<dbReference type="GO" id="GO:0008023">
    <property type="term" value="C:transcription elongation factor complex"/>
    <property type="evidence" value="ECO:0007669"/>
    <property type="project" value="InterPro"/>
</dbReference>
<feature type="compositionally biased region" description="Basic and acidic residues" evidence="1">
    <location>
        <begin position="320"/>
        <end position="332"/>
    </location>
</feature>
<dbReference type="InterPro" id="IPR042065">
    <property type="entry name" value="E3_ELL-like"/>
</dbReference>
<comment type="caution">
    <text evidence="3">The sequence shown here is derived from an EMBL/GenBank/DDBJ whole genome shotgun (WGS) entry which is preliminary data.</text>
</comment>
<dbReference type="InterPro" id="IPR019464">
    <property type="entry name" value="ELL_N"/>
</dbReference>
<feature type="region of interest" description="Disordered" evidence="1">
    <location>
        <begin position="196"/>
        <end position="228"/>
    </location>
</feature>
<feature type="compositionally biased region" description="Polar residues" evidence="1">
    <location>
        <begin position="34"/>
        <end position="49"/>
    </location>
</feature>
<dbReference type="SUPFAM" id="SSF46785">
    <property type="entry name" value="Winged helix' DNA-binding domain"/>
    <property type="match status" value="1"/>
</dbReference>
<feature type="compositionally biased region" description="Basic residues" evidence="1">
    <location>
        <begin position="1"/>
        <end position="11"/>
    </location>
</feature>
<proteinExistence type="predicted"/>
<organism evidence="3 4">
    <name type="scientific">Coemansia thaxteri</name>
    <dbReference type="NCBI Taxonomy" id="2663907"/>
    <lineage>
        <taxon>Eukaryota</taxon>
        <taxon>Fungi</taxon>
        <taxon>Fungi incertae sedis</taxon>
        <taxon>Zoopagomycota</taxon>
        <taxon>Kickxellomycotina</taxon>
        <taxon>Kickxellomycetes</taxon>
        <taxon>Kickxellales</taxon>
        <taxon>Kickxellaceae</taxon>
        <taxon>Coemansia</taxon>
    </lineage>
</organism>
<dbReference type="Proteomes" id="UP001150907">
    <property type="component" value="Unassembled WGS sequence"/>
</dbReference>
<accession>A0A9W8BFQ1</accession>
<dbReference type="GO" id="GO:0006368">
    <property type="term" value="P:transcription elongation by RNA polymerase II"/>
    <property type="evidence" value="ECO:0007669"/>
    <property type="project" value="InterPro"/>
</dbReference>
<dbReference type="OrthoDB" id="2587563at2759"/>